<name>A0A8H5M7R7_9AGAR</name>
<dbReference type="Proteomes" id="UP000518752">
    <property type="component" value="Unassembled WGS sequence"/>
</dbReference>
<dbReference type="EMBL" id="JAACJN010000045">
    <property type="protein sequence ID" value="KAF5384008.1"/>
    <property type="molecule type" value="Genomic_DNA"/>
</dbReference>
<protein>
    <submittedName>
        <fullName evidence="1">Uncharacterized protein</fullName>
    </submittedName>
</protein>
<reference evidence="1 2" key="1">
    <citation type="journal article" date="2020" name="ISME J.">
        <title>Uncovering the hidden diversity of litter-decomposition mechanisms in mushroom-forming fungi.</title>
        <authorList>
            <person name="Floudas D."/>
            <person name="Bentzer J."/>
            <person name="Ahren D."/>
            <person name="Johansson T."/>
            <person name="Persson P."/>
            <person name="Tunlid A."/>
        </authorList>
    </citation>
    <scope>NUCLEOTIDE SEQUENCE [LARGE SCALE GENOMIC DNA]</scope>
    <source>
        <strain evidence="1 2">CBS 406.79</strain>
    </source>
</reference>
<evidence type="ECO:0000313" key="1">
    <source>
        <dbReference type="EMBL" id="KAF5384008.1"/>
    </source>
</evidence>
<dbReference type="OrthoDB" id="3117564at2759"/>
<gene>
    <name evidence="1" type="ORF">D9757_006911</name>
</gene>
<proteinExistence type="predicted"/>
<dbReference type="AlphaFoldDB" id="A0A8H5M7R7"/>
<accession>A0A8H5M7R7</accession>
<organism evidence="1 2">
    <name type="scientific">Collybiopsis confluens</name>
    <dbReference type="NCBI Taxonomy" id="2823264"/>
    <lineage>
        <taxon>Eukaryota</taxon>
        <taxon>Fungi</taxon>
        <taxon>Dikarya</taxon>
        <taxon>Basidiomycota</taxon>
        <taxon>Agaricomycotina</taxon>
        <taxon>Agaricomycetes</taxon>
        <taxon>Agaricomycetidae</taxon>
        <taxon>Agaricales</taxon>
        <taxon>Marasmiineae</taxon>
        <taxon>Omphalotaceae</taxon>
        <taxon>Collybiopsis</taxon>
    </lineage>
</organism>
<sequence>MTVHMDDDEIRDTFVLSGYALTPSHFRSLVGSLCFPNPPSGHRSPRRHYMDYVIAYDSWRRKLQPEIISKVPELICLYRDSSNKPIRYYFFTRFVPFKDEEQLNPTGIHDHLWHPTEKDEQRLRAFKRLIESRGGTFDIKKLEFGCIKRVMYMSMRKWKEIFNHNV</sequence>
<comment type="caution">
    <text evidence="1">The sequence shown here is derived from an EMBL/GenBank/DDBJ whole genome shotgun (WGS) entry which is preliminary data.</text>
</comment>
<evidence type="ECO:0000313" key="2">
    <source>
        <dbReference type="Proteomes" id="UP000518752"/>
    </source>
</evidence>
<keyword evidence="2" id="KW-1185">Reference proteome</keyword>